<evidence type="ECO:0000256" key="4">
    <source>
        <dbReference type="ARBA" id="ARBA00023014"/>
    </source>
</evidence>
<accession>A0ABS4TQN7</accession>
<dbReference type="PANTHER" id="PTHR43273">
    <property type="entry name" value="ANAEROBIC SULFATASE-MATURATING ENZYME HOMOLOG ASLB-RELATED"/>
    <property type="match status" value="1"/>
</dbReference>
<feature type="domain" description="Radical SAM core" evidence="5">
    <location>
        <begin position="13"/>
        <end position="119"/>
    </location>
</feature>
<sequence length="335" mass="36628">MSREVMDAVAQRIGEHVRTHRQAAVDVVLHGGEPLLAGHDKIEHLLAAVHRAVGSSARIRFVVQTNAVLIDDRYLRLFAEWDTRIGVSLDGDAAAHDRHRRSLAGAGTYQAVAGSLRKITAGPFRSLFGGLLCTVDVRNDPLATYTGLLEFSPPMVDFLLPHGNWSNPPPFRAADSTATPYADWLIAIFDRWYGAPEQETRIRLFESIIDLLLGGRSSVEGVGLEIPRMMVIETDGTIERADVLATAYEGAAATGLHVVRDSFDAALRLSGPSAEPAHSCRRCDVYRTCGGGLLAHRYRRGEGFGNPSVYCLDLRRLIRHIQARLTADLAGMAAR</sequence>
<evidence type="ECO:0000259" key="5">
    <source>
        <dbReference type="Pfam" id="PF04055"/>
    </source>
</evidence>
<evidence type="ECO:0000256" key="3">
    <source>
        <dbReference type="ARBA" id="ARBA00023004"/>
    </source>
</evidence>
<dbReference type="Pfam" id="PF04055">
    <property type="entry name" value="Radical_SAM"/>
    <property type="match status" value="1"/>
</dbReference>
<dbReference type="Proteomes" id="UP001519332">
    <property type="component" value="Unassembled WGS sequence"/>
</dbReference>
<dbReference type="SUPFAM" id="SSF102114">
    <property type="entry name" value="Radical SAM enzymes"/>
    <property type="match status" value="1"/>
</dbReference>
<dbReference type="Gene3D" id="3.20.20.70">
    <property type="entry name" value="Aldolase class I"/>
    <property type="match status" value="1"/>
</dbReference>
<proteinExistence type="predicted"/>
<evidence type="ECO:0000256" key="1">
    <source>
        <dbReference type="ARBA" id="ARBA00022691"/>
    </source>
</evidence>
<evidence type="ECO:0000256" key="2">
    <source>
        <dbReference type="ARBA" id="ARBA00022723"/>
    </source>
</evidence>
<dbReference type="InterPro" id="IPR007197">
    <property type="entry name" value="rSAM"/>
</dbReference>
<evidence type="ECO:0000313" key="7">
    <source>
        <dbReference type="Proteomes" id="UP001519332"/>
    </source>
</evidence>
<reference evidence="6 7" key="1">
    <citation type="submission" date="2021-03" db="EMBL/GenBank/DDBJ databases">
        <title>Sequencing the genomes of 1000 actinobacteria strains.</title>
        <authorList>
            <person name="Klenk H.-P."/>
        </authorList>
    </citation>
    <scope>NUCLEOTIDE SEQUENCE [LARGE SCALE GENOMIC DNA]</scope>
    <source>
        <strain evidence="6 7">DSM 46670</strain>
    </source>
</reference>
<keyword evidence="1" id="KW-0949">S-adenosyl-L-methionine</keyword>
<dbReference type="PANTHER" id="PTHR43273:SF8">
    <property type="entry name" value="RADICAL SAM DOMAIN PROTEIN"/>
    <property type="match status" value="1"/>
</dbReference>
<organism evidence="6 7">
    <name type="scientific">Kibdelosporangium banguiense</name>
    <dbReference type="NCBI Taxonomy" id="1365924"/>
    <lineage>
        <taxon>Bacteria</taxon>
        <taxon>Bacillati</taxon>
        <taxon>Actinomycetota</taxon>
        <taxon>Actinomycetes</taxon>
        <taxon>Pseudonocardiales</taxon>
        <taxon>Pseudonocardiaceae</taxon>
        <taxon>Kibdelosporangium</taxon>
    </lineage>
</organism>
<protein>
    <recommendedName>
        <fullName evidence="5">Radical SAM core domain-containing protein</fullName>
    </recommendedName>
</protein>
<dbReference type="EMBL" id="JAGINW010000001">
    <property type="protein sequence ID" value="MBP2326289.1"/>
    <property type="molecule type" value="Genomic_DNA"/>
</dbReference>
<comment type="caution">
    <text evidence="6">The sequence shown here is derived from an EMBL/GenBank/DDBJ whole genome shotgun (WGS) entry which is preliminary data.</text>
</comment>
<keyword evidence="2" id="KW-0479">Metal-binding</keyword>
<keyword evidence="3" id="KW-0408">Iron</keyword>
<gene>
    <name evidence="6" type="ORF">JOF56_006674</name>
</gene>
<dbReference type="InterPro" id="IPR058240">
    <property type="entry name" value="rSAM_sf"/>
</dbReference>
<keyword evidence="7" id="KW-1185">Reference proteome</keyword>
<name>A0ABS4TQN7_9PSEU</name>
<evidence type="ECO:0000313" key="6">
    <source>
        <dbReference type="EMBL" id="MBP2326289.1"/>
    </source>
</evidence>
<keyword evidence="4" id="KW-0411">Iron-sulfur</keyword>
<dbReference type="InterPro" id="IPR023867">
    <property type="entry name" value="Sulphatase_maturase_rSAM"/>
</dbReference>
<dbReference type="InterPro" id="IPR013785">
    <property type="entry name" value="Aldolase_TIM"/>
</dbReference>